<accession>A0A4S5BLB9</accession>
<evidence type="ECO:0000313" key="3">
    <source>
        <dbReference type="EMBL" id="THJ31685.1"/>
    </source>
</evidence>
<dbReference type="EMBL" id="SSWX01000021">
    <property type="protein sequence ID" value="THJ31685.1"/>
    <property type="molecule type" value="Genomic_DNA"/>
</dbReference>
<dbReference type="Pfam" id="PF13511">
    <property type="entry name" value="DUF4124"/>
    <property type="match status" value="1"/>
</dbReference>
<dbReference type="Proteomes" id="UP000306236">
    <property type="component" value="Unassembled WGS sequence"/>
</dbReference>
<organism evidence="3 4">
    <name type="scientific">Lampropedia aestuarii</name>
    <dbReference type="NCBI Taxonomy" id="2562762"/>
    <lineage>
        <taxon>Bacteria</taxon>
        <taxon>Pseudomonadati</taxon>
        <taxon>Pseudomonadota</taxon>
        <taxon>Betaproteobacteria</taxon>
        <taxon>Burkholderiales</taxon>
        <taxon>Comamonadaceae</taxon>
        <taxon>Lampropedia</taxon>
    </lineage>
</organism>
<reference evidence="3 4" key="1">
    <citation type="submission" date="2019-04" db="EMBL/GenBank/DDBJ databases">
        <title>Lampropedia sp YIM MLB12 draf genome.</title>
        <authorList>
            <person name="Wang Y.-X."/>
        </authorList>
    </citation>
    <scope>NUCLEOTIDE SEQUENCE [LARGE SCALE GENOMIC DNA]</scope>
    <source>
        <strain evidence="3 4">YIM MLB12</strain>
    </source>
</reference>
<protein>
    <submittedName>
        <fullName evidence="3">DUF4124 domain-containing protein</fullName>
    </submittedName>
</protein>
<feature type="region of interest" description="Disordered" evidence="1">
    <location>
        <begin position="17"/>
        <end position="117"/>
    </location>
</feature>
<dbReference type="OrthoDB" id="9181422at2"/>
<feature type="compositionally biased region" description="Low complexity" evidence="1">
    <location>
        <begin position="84"/>
        <end position="102"/>
    </location>
</feature>
<gene>
    <name evidence="3" type="ORF">E8K88_14350</name>
</gene>
<evidence type="ECO:0000313" key="4">
    <source>
        <dbReference type="Proteomes" id="UP000306236"/>
    </source>
</evidence>
<proteinExistence type="predicted"/>
<evidence type="ECO:0000259" key="2">
    <source>
        <dbReference type="Pfam" id="PF13511"/>
    </source>
</evidence>
<comment type="caution">
    <text evidence="3">The sequence shown here is derived from an EMBL/GenBank/DDBJ whole genome shotgun (WGS) entry which is preliminary data.</text>
</comment>
<evidence type="ECO:0000256" key="1">
    <source>
        <dbReference type="SAM" id="MobiDB-lite"/>
    </source>
</evidence>
<dbReference type="InterPro" id="IPR025392">
    <property type="entry name" value="DUF4124"/>
</dbReference>
<name>A0A4S5BLB9_9BURK</name>
<keyword evidence="4" id="KW-1185">Reference proteome</keyword>
<sequence length="167" mass="18020">MLVAGAALAQWQWVDESGKKVYSDRPPPITVPERNILKMPRGASMPHAGAHANRSAAVASGEADADEQPANQDDQDLKARAEAIQKQQEAQAQSQSAEIAQKNAEIDKANAATRKSNCERARGRLAQLEPGKRVMTTDADGNVGFMNEATRAAERQSVQETIRANCN</sequence>
<dbReference type="AlphaFoldDB" id="A0A4S5BLB9"/>
<feature type="domain" description="DUF4124" evidence="2">
    <location>
        <begin position="2"/>
        <end position="44"/>
    </location>
</feature>